<evidence type="ECO:0000256" key="5">
    <source>
        <dbReference type="ARBA" id="ARBA00023136"/>
    </source>
</evidence>
<dbReference type="Proteomes" id="UP000094296">
    <property type="component" value="Unassembled WGS sequence"/>
</dbReference>
<organism evidence="8 9">
    <name type="scientific">Desulfuribacillus alkaliarsenatis</name>
    <dbReference type="NCBI Taxonomy" id="766136"/>
    <lineage>
        <taxon>Bacteria</taxon>
        <taxon>Bacillati</taxon>
        <taxon>Bacillota</taxon>
        <taxon>Desulfuribacillia</taxon>
        <taxon>Desulfuribacillales</taxon>
        <taxon>Desulfuribacillaceae</taxon>
        <taxon>Desulfuribacillus</taxon>
    </lineage>
</organism>
<dbReference type="AlphaFoldDB" id="A0A1E5G055"/>
<keyword evidence="4 6" id="KW-1133">Transmembrane helix</keyword>
<protein>
    <submittedName>
        <fullName evidence="8">Type II secretion system protein</fullName>
    </submittedName>
</protein>
<comment type="subcellular location">
    <subcellularLocation>
        <location evidence="1">Cell membrane</location>
        <topology evidence="1">Multi-pass membrane protein</topology>
    </subcellularLocation>
</comment>
<dbReference type="PANTHER" id="PTHR35007">
    <property type="entry name" value="INTEGRAL MEMBRANE PROTEIN-RELATED"/>
    <property type="match status" value="1"/>
</dbReference>
<feature type="transmembrane region" description="Helical" evidence="6">
    <location>
        <begin position="291"/>
        <end position="311"/>
    </location>
</feature>
<dbReference type="PANTHER" id="PTHR35007:SF1">
    <property type="entry name" value="PILUS ASSEMBLY PROTEIN"/>
    <property type="match status" value="1"/>
</dbReference>
<keyword evidence="9" id="KW-1185">Reference proteome</keyword>
<gene>
    <name evidence="8" type="ORF">BHF68_08480</name>
</gene>
<dbReference type="Pfam" id="PF00482">
    <property type="entry name" value="T2SSF"/>
    <property type="match status" value="1"/>
</dbReference>
<evidence type="ECO:0000256" key="1">
    <source>
        <dbReference type="ARBA" id="ARBA00004651"/>
    </source>
</evidence>
<dbReference type="Gene3D" id="1.20.81.30">
    <property type="entry name" value="Type II secretion system (T2SS), domain F"/>
    <property type="match status" value="1"/>
</dbReference>
<keyword evidence="3 6" id="KW-0812">Transmembrane</keyword>
<dbReference type="RefSeq" id="WP_069643699.1">
    <property type="nucleotide sequence ID" value="NZ_MIJE01000032.1"/>
</dbReference>
<dbReference type="EMBL" id="MIJE01000032">
    <property type="protein sequence ID" value="OEF96194.1"/>
    <property type="molecule type" value="Genomic_DNA"/>
</dbReference>
<evidence type="ECO:0000256" key="6">
    <source>
        <dbReference type="SAM" id="Phobius"/>
    </source>
</evidence>
<evidence type="ECO:0000259" key="7">
    <source>
        <dbReference type="Pfam" id="PF00482"/>
    </source>
</evidence>
<feature type="transmembrane region" description="Helical" evidence="6">
    <location>
        <begin position="93"/>
        <end position="110"/>
    </location>
</feature>
<evidence type="ECO:0000313" key="9">
    <source>
        <dbReference type="Proteomes" id="UP000094296"/>
    </source>
</evidence>
<dbReference type="OrthoDB" id="9803381at2"/>
<dbReference type="InterPro" id="IPR042094">
    <property type="entry name" value="T2SS_GspF_sf"/>
</dbReference>
<dbReference type="GO" id="GO:0005886">
    <property type="term" value="C:plasma membrane"/>
    <property type="evidence" value="ECO:0007669"/>
    <property type="project" value="UniProtKB-SubCell"/>
</dbReference>
<name>A0A1E5G055_9FIRM</name>
<dbReference type="STRING" id="766136.BHF68_08480"/>
<feature type="transmembrane region" description="Helical" evidence="6">
    <location>
        <begin position="260"/>
        <end position="279"/>
    </location>
</feature>
<feature type="transmembrane region" description="Helical" evidence="6">
    <location>
        <begin position="6"/>
        <end position="25"/>
    </location>
</feature>
<accession>A0A1E5G055</accession>
<keyword evidence="2" id="KW-1003">Cell membrane</keyword>
<dbReference type="InterPro" id="IPR018076">
    <property type="entry name" value="T2SS_GspF_dom"/>
</dbReference>
<keyword evidence="5 6" id="KW-0472">Membrane</keyword>
<proteinExistence type="predicted"/>
<evidence type="ECO:0000256" key="2">
    <source>
        <dbReference type="ARBA" id="ARBA00022475"/>
    </source>
</evidence>
<comment type="caution">
    <text evidence="8">The sequence shown here is derived from an EMBL/GenBank/DDBJ whole genome shotgun (WGS) entry which is preliminary data.</text>
</comment>
<evidence type="ECO:0000256" key="4">
    <source>
        <dbReference type="ARBA" id="ARBA00022989"/>
    </source>
</evidence>
<feature type="domain" description="Type II secretion system protein GspF" evidence="7">
    <location>
        <begin position="152"/>
        <end position="275"/>
    </location>
</feature>
<evidence type="ECO:0000256" key="3">
    <source>
        <dbReference type="ARBA" id="ARBA00022692"/>
    </source>
</evidence>
<evidence type="ECO:0000313" key="8">
    <source>
        <dbReference type="EMBL" id="OEF96194.1"/>
    </source>
</evidence>
<sequence length="319" mass="36504">MESVLVILVFITSILFFYAVFQKFVNSDRSLEKRFQFYLDLQDKQKLDKKSFNLLVQLQLLKQKLSQPLNNNRNFKTQMLVMQSGINLKYEEYVIFRWITTGFTGALFYLLTGQMVFAIIGLIGGYIAPSIWLKNRYKKRLYAFNEGLSDMINTIVGSLRAGFSFTQALKTVAEESHSPIKEEVDQLLKEMQYGISMENALASLKERMPSEDLELMIHAILIQKQVGGNLATVLDKIVETIRERNRIQQQIITLTAQGRLSGMVIGLLPIILGFTIYLIESEYIGTLFNHPIGVTMLFIGIISGIFGFVMIRKLTRIEV</sequence>
<feature type="transmembrane region" description="Helical" evidence="6">
    <location>
        <begin position="116"/>
        <end position="133"/>
    </location>
</feature>
<reference evidence="8 9" key="1">
    <citation type="submission" date="2016-09" db="EMBL/GenBank/DDBJ databases">
        <title>Draft genome sequence for the type strain of Desulfuribacillus alkaliarsenatis AHT28, an obligately anaerobic, sulfidogenic bacterium isolated from Russian soda lake sediments.</title>
        <authorList>
            <person name="Abin C.A."/>
            <person name="Hollibaugh J.T."/>
        </authorList>
    </citation>
    <scope>NUCLEOTIDE SEQUENCE [LARGE SCALE GENOMIC DNA]</scope>
    <source>
        <strain evidence="8 9">AHT28</strain>
    </source>
</reference>